<dbReference type="GeneID" id="58717435"/>
<keyword evidence="1" id="KW-0067">ATP-binding</keyword>
<dbReference type="EC" id="6.3.4.15" evidence="1"/>
<dbReference type="Proteomes" id="UP000029844">
    <property type="component" value="Unassembled WGS sequence"/>
</dbReference>
<dbReference type="InterPro" id="IPR003142">
    <property type="entry name" value="BPL_C"/>
</dbReference>
<organism evidence="2 3">
    <name type="scientific">Listeria booriae</name>
    <dbReference type="NCBI Taxonomy" id="1552123"/>
    <lineage>
        <taxon>Bacteria</taxon>
        <taxon>Bacillati</taxon>
        <taxon>Bacillota</taxon>
        <taxon>Bacilli</taxon>
        <taxon>Bacillales</taxon>
        <taxon>Listeriaceae</taxon>
        <taxon>Listeria</taxon>
    </lineage>
</organism>
<dbReference type="GO" id="GO:0006355">
    <property type="term" value="P:regulation of DNA-templated transcription"/>
    <property type="evidence" value="ECO:0007669"/>
    <property type="project" value="UniProtKB-UniRule"/>
</dbReference>
<protein>
    <recommendedName>
        <fullName evidence="1">Bifunctional ligase/repressor BirA</fullName>
    </recommendedName>
    <alternativeName>
        <fullName evidence="1">Biotin--[acetyl-CoA-carboxylase] ligase</fullName>
        <ecNumber evidence="1">6.3.4.15</ecNumber>
    </alternativeName>
    <alternativeName>
        <fullName evidence="1">Biotin--protein ligase</fullName>
    </alternativeName>
    <alternativeName>
        <fullName evidence="1">Biotin-[acetyl-CoA carboxylase] synthetase</fullName>
    </alternativeName>
</protein>
<evidence type="ECO:0000256" key="1">
    <source>
        <dbReference type="HAMAP-Rule" id="MF_00978"/>
    </source>
</evidence>
<dbReference type="Pfam" id="PF08279">
    <property type="entry name" value="HTH_11"/>
    <property type="match status" value="1"/>
</dbReference>
<keyword evidence="1" id="KW-0547">Nucleotide-binding</keyword>
<dbReference type="Gene3D" id="3.30.930.10">
    <property type="entry name" value="Bira Bifunctional Protein, Domain 2"/>
    <property type="match status" value="1"/>
</dbReference>
<dbReference type="eggNOG" id="COG0340">
    <property type="taxonomic scope" value="Bacteria"/>
</dbReference>
<dbReference type="Pfam" id="PF03099">
    <property type="entry name" value="BPL_LplA_LipB"/>
    <property type="match status" value="1"/>
</dbReference>
<sequence length="324" mass="35848">MLSTNRRQLLDVFRAAEGRLVSGQEIADALNCSRTAVWKHMEELKKVGFEIQAKRGSGYSIQPTDDGFTEEVLYFRAKTHFIGQHMSFHETVASTQLVAHQLVGEDAADGTVVIADEQKAGKGRLARPWDSQPGTGIWMSTILRPEIPMQQVPQFTFIASLAIAEAIENVTGLAPQIKWPNDLYINKRKVCGVLTEMQAEADQVRAIIIGTGINVNQTEFPEELREKATSLAILAGNPVSRGALFGEIVQQLEKYYQLFLEQGFAPIKLLWEERAIPFNETIVAKTLRGEVRGKVKGISDEGILIVQDAAGQEHSIFSADISLD</sequence>
<keyword evidence="1" id="KW-0238">DNA-binding</keyword>
<comment type="catalytic activity">
    <reaction evidence="1">
        <text>biotin + L-lysyl-[protein] + ATP = N(6)-biotinyl-L-lysyl-[protein] + AMP + diphosphate + H(+)</text>
        <dbReference type="Rhea" id="RHEA:11756"/>
        <dbReference type="Rhea" id="RHEA-COMP:9752"/>
        <dbReference type="Rhea" id="RHEA-COMP:10505"/>
        <dbReference type="ChEBI" id="CHEBI:15378"/>
        <dbReference type="ChEBI" id="CHEBI:29969"/>
        <dbReference type="ChEBI" id="CHEBI:30616"/>
        <dbReference type="ChEBI" id="CHEBI:33019"/>
        <dbReference type="ChEBI" id="CHEBI:57586"/>
        <dbReference type="ChEBI" id="CHEBI:83144"/>
        <dbReference type="ChEBI" id="CHEBI:456215"/>
        <dbReference type="EC" id="6.3.4.15"/>
    </reaction>
</comment>
<dbReference type="RefSeq" id="WP_036085811.1">
    <property type="nucleotide sequence ID" value="NZ_CBCSHQ010000004.1"/>
</dbReference>
<accession>A0A099W4B1</accession>
<dbReference type="InterPro" id="IPR036388">
    <property type="entry name" value="WH-like_DNA-bd_sf"/>
</dbReference>
<feature type="binding site" evidence="1">
    <location>
        <position position="118"/>
    </location>
    <ligand>
        <name>biotin</name>
        <dbReference type="ChEBI" id="CHEBI:57586"/>
    </ligand>
</feature>
<keyword evidence="1" id="KW-0678">Repressor</keyword>
<dbReference type="GO" id="GO:0005737">
    <property type="term" value="C:cytoplasm"/>
    <property type="evidence" value="ECO:0007669"/>
    <property type="project" value="TreeGrafter"/>
</dbReference>
<dbReference type="GO" id="GO:0009249">
    <property type="term" value="P:protein lipoylation"/>
    <property type="evidence" value="ECO:0007669"/>
    <property type="project" value="UniProtKB-ARBA"/>
</dbReference>
<keyword evidence="1" id="KW-0804">Transcription</keyword>
<dbReference type="InterPro" id="IPR013196">
    <property type="entry name" value="HTH_11"/>
</dbReference>
<feature type="binding site" evidence="1">
    <location>
        <position position="189"/>
    </location>
    <ligand>
        <name>biotin</name>
        <dbReference type="ChEBI" id="CHEBI:57586"/>
    </ligand>
</feature>
<dbReference type="eggNOG" id="COG1654">
    <property type="taxonomic scope" value="Bacteria"/>
</dbReference>
<keyword evidence="1 2" id="KW-0436">Ligase</keyword>
<dbReference type="SUPFAM" id="SSF46785">
    <property type="entry name" value="Winged helix' DNA-binding domain"/>
    <property type="match status" value="1"/>
</dbReference>
<dbReference type="Gene3D" id="2.30.30.100">
    <property type="match status" value="1"/>
</dbReference>
<dbReference type="Gene3D" id="1.10.10.10">
    <property type="entry name" value="Winged helix-like DNA-binding domain superfamily/Winged helix DNA-binding domain"/>
    <property type="match status" value="1"/>
</dbReference>
<dbReference type="NCBIfam" id="TIGR00121">
    <property type="entry name" value="birA_ligase"/>
    <property type="match status" value="1"/>
</dbReference>
<comment type="similarity">
    <text evidence="1">Belongs to the biotin--protein ligase family.</text>
</comment>
<dbReference type="OrthoDB" id="9807064at2"/>
<dbReference type="GO" id="GO:0004077">
    <property type="term" value="F:biotin--[biotin carboxyl-carrier protein] ligase activity"/>
    <property type="evidence" value="ECO:0007669"/>
    <property type="project" value="UniProtKB-UniRule"/>
</dbReference>
<dbReference type="PANTHER" id="PTHR12835">
    <property type="entry name" value="BIOTIN PROTEIN LIGASE"/>
    <property type="match status" value="1"/>
</dbReference>
<dbReference type="PROSITE" id="PS51733">
    <property type="entry name" value="BPL_LPL_CATALYTIC"/>
    <property type="match status" value="1"/>
</dbReference>
<gene>
    <name evidence="1" type="primary">birA</name>
    <name evidence="2" type="ORF">EP57_08620</name>
</gene>
<dbReference type="GO" id="GO:0016740">
    <property type="term" value="F:transferase activity"/>
    <property type="evidence" value="ECO:0007669"/>
    <property type="project" value="UniProtKB-ARBA"/>
</dbReference>
<dbReference type="PANTHER" id="PTHR12835:SF5">
    <property type="entry name" value="BIOTIN--PROTEIN LIGASE"/>
    <property type="match status" value="1"/>
</dbReference>
<dbReference type="SUPFAM" id="SSF55681">
    <property type="entry name" value="Class II aaRS and biotin synthetases"/>
    <property type="match status" value="1"/>
</dbReference>
<dbReference type="InterPro" id="IPR045864">
    <property type="entry name" value="aa-tRNA-synth_II/BPL/LPL"/>
</dbReference>
<comment type="function">
    <text evidence="1">Acts both as a biotin--[acetyl-CoA-carboxylase] ligase and a repressor.</text>
</comment>
<dbReference type="GO" id="GO:0003677">
    <property type="term" value="F:DNA binding"/>
    <property type="evidence" value="ECO:0007669"/>
    <property type="project" value="UniProtKB-UniRule"/>
</dbReference>
<dbReference type="InterPro" id="IPR004408">
    <property type="entry name" value="Biotin_CoA_COase_ligase"/>
</dbReference>
<dbReference type="InterPro" id="IPR030855">
    <property type="entry name" value="Bifunct_BirA"/>
</dbReference>
<proteinExistence type="inferred from homology"/>
<dbReference type="CDD" id="cd16442">
    <property type="entry name" value="BPL"/>
    <property type="match status" value="1"/>
</dbReference>
<name>A0A099W4B1_9LIST</name>
<keyword evidence="3" id="KW-1185">Reference proteome</keyword>
<comment type="caution">
    <text evidence="2">The sequence shown here is derived from an EMBL/GenBank/DDBJ whole genome shotgun (WGS) entry which is preliminary data.</text>
</comment>
<dbReference type="GO" id="GO:0005524">
    <property type="term" value="F:ATP binding"/>
    <property type="evidence" value="ECO:0007669"/>
    <property type="project" value="UniProtKB-UniRule"/>
</dbReference>
<dbReference type="InterPro" id="IPR004143">
    <property type="entry name" value="BPL_LPL_catalytic"/>
</dbReference>
<keyword evidence="1" id="KW-0092">Biotin</keyword>
<keyword evidence="1" id="KW-0805">Transcription regulation</keyword>
<dbReference type="Pfam" id="PF02237">
    <property type="entry name" value="BPL_C"/>
    <property type="match status" value="1"/>
</dbReference>
<evidence type="ECO:0000313" key="2">
    <source>
        <dbReference type="EMBL" id="KGL40609.1"/>
    </source>
</evidence>
<dbReference type="AlphaFoldDB" id="A0A099W4B1"/>
<dbReference type="HAMAP" id="MF_00978">
    <property type="entry name" value="Bifunct_BirA"/>
    <property type="match status" value="1"/>
</dbReference>
<dbReference type="STRING" id="1552123.EP57_08620"/>
<evidence type="ECO:0000313" key="3">
    <source>
        <dbReference type="Proteomes" id="UP000029844"/>
    </source>
</evidence>
<reference evidence="2 3" key="1">
    <citation type="submission" date="2014-05" db="EMBL/GenBank/DDBJ databases">
        <title>Novel Listeriaceae from food processing environments.</title>
        <authorList>
            <person name="den Bakker H.C."/>
        </authorList>
    </citation>
    <scope>NUCLEOTIDE SEQUENCE [LARGE SCALE GENOMIC DNA]</scope>
    <source>
        <strain evidence="2 3">FSL A5-0281</strain>
    </source>
</reference>
<dbReference type="InterPro" id="IPR036390">
    <property type="entry name" value="WH_DNA-bd_sf"/>
</dbReference>
<comment type="caution">
    <text evidence="1">Lacks conserved residue(s) required for the propagation of feature annotation.</text>
</comment>
<feature type="DNA-binding region" description="H-T-H motif" evidence="1">
    <location>
        <begin position="23"/>
        <end position="42"/>
    </location>
</feature>
<dbReference type="EMBL" id="JNFA01000023">
    <property type="protein sequence ID" value="KGL40609.1"/>
    <property type="molecule type" value="Genomic_DNA"/>
</dbReference>